<protein>
    <submittedName>
        <fullName evidence="2">Uncharacterized protein</fullName>
    </submittedName>
</protein>
<dbReference type="WBParaSite" id="PEQ_0001328601-mRNA-1">
    <property type="protein sequence ID" value="PEQ_0001328601-mRNA-1"/>
    <property type="gene ID" value="PEQ_0001328601"/>
</dbReference>
<sequence length="83" mass="10251">MAWHNLRSQIRECLKLNPDHKECFAFYKRVKKLVKMRESLSEFVQKERWMECLEKANQILRFETKVENIQLDVFRYTCKCNLH</sequence>
<name>A0A914SH24_PAREQ</name>
<dbReference type="GO" id="GO:0005783">
    <property type="term" value="C:endoplasmic reticulum"/>
    <property type="evidence" value="ECO:0007669"/>
    <property type="project" value="TreeGrafter"/>
</dbReference>
<keyword evidence="1" id="KW-1185">Reference proteome</keyword>
<evidence type="ECO:0000313" key="2">
    <source>
        <dbReference type="WBParaSite" id="PEQ_0001328601-mRNA-1"/>
    </source>
</evidence>
<accession>A0A914SH24</accession>
<dbReference type="InterPro" id="IPR051727">
    <property type="entry name" value="DnaJ_C3_Co-chaperones"/>
</dbReference>
<dbReference type="GO" id="GO:0051087">
    <property type="term" value="F:protein-folding chaperone binding"/>
    <property type="evidence" value="ECO:0007669"/>
    <property type="project" value="TreeGrafter"/>
</dbReference>
<proteinExistence type="predicted"/>
<organism evidence="1 2">
    <name type="scientific">Parascaris equorum</name>
    <name type="common">Equine roundworm</name>
    <dbReference type="NCBI Taxonomy" id="6256"/>
    <lineage>
        <taxon>Eukaryota</taxon>
        <taxon>Metazoa</taxon>
        <taxon>Ecdysozoa</taxon>
        <taxon>Nematoda</taxon>
        <taxon>Chromadorea</taxon>
        <taxon>Rhabditida</taxon>
        <taxon>Spirurina</taxon>
        <taxon>Ascaridomorpha</taxon>
        <taxon>Ascaridoidea</taxon>
        <taxon>Ascarididae</taxon>
        <taxon>Parascaris</taxon>
    </lineage>
</organism>
<dbReference type="AlphaFoldDB" id="A0A914SH24"/>
<reference evidence="2" key="1">
    <citation type="submission" date="2022-11" db="UniProtKB">
        <authorList>
            <consortium name="WormBaseParasite"/>
        </authorList>
    </citation>
    <scope>IDENTIFICATION</scope>
</reference>
<evidence type="ECO:0000313" key="1">
    <source>
        <dbReference type="Proteomes" id="UP000887564"/>
    </source>
</evidence>
<dbReference type="Gene3D" id="1.25.40.10">
    <property type="entry name" value="Tetratricopeptide repeat domain"/>
    <property type="match status" value="1"/>
</dbReference>
<dbReference type="GO" id="GO:0034975">
    <property type="term" value="P:protein folding in endoplasmic reticulum"/>
    <property type="evidence" value="ECO:0007669"/>
    <property type="project" value="TreeGrafter"/>
</dbReference>
<dbReference type="PANTHER" id="PTHR44140">
    <property type="entry name" value="LD25575P"/>
    <property type="match status" value="1"/>
</dbReference>
<dbReference type="InterPro" id="IPR011990">
    <property type="entry name" value="TPR-like_helical_dom_sf"/>
</dbReference>
<dbReference type="GO" id="GO:0051787">
    <property type="term" value="F:misfolded protein binding"/>
    <property type="evidence" value="ECO:0007669"/>
    <property type="project" value="TreeGrafter"/>
</dbReference>
<dbReference type="Proteomes" id="UP000887564">
    <property type="component" value="Unplaced"/>
</dbReference>
<dbReference type="PANTHER" id="PTHR44140:SF2">
    <property type="entry name" value="LD25575P"/>
    <property type="match status" value="1"/>
</dbReference>